<feature type="region of interest" description="Disordered" evidence="1">
    <location>
        <begin position="138"/>
        <end position="159"/>
    </location>
</feature>
<dbReference type="Gene3D" id="2.40.160.210">
    <property type="entry name" value="Acyl-CoA thioesterase, double hotdog domain"/>
    <property type="match status" value="1"/>
</dbReference>
<feature type="compositionally biased region" description="Basic and acidic residues" evidence="1">
    <location>
        <begin position="142"/>
        <end position="156"/>
    </location>
</feature>
<evidence type="ECO:0000313" key="3">
    <source>
        <dbReference type="EMBL" id="WOC12511.1"/>
    </source>
</evidence>
<evidence type="ECO:0000256" key="1">
    <source>
        <dbReference type="SAM" id="MobiDB-lite"/>
    </source>
</evidence>
<name>A0AA97CWU4_9ACTN</name>
<dbReference type="AlphaFoldDB" id="A0AA97CWU4"/>
<protein>
    <recommendedName>
        <fullName evidence="2">Acyl-CoA thioesterase-like N-terminal HotDog domain-containing protein</fullName>
    </recommendedName>
</protein>
<dbReference type="EMBL" id="CP128986">
    <property type="protein sequence ID" value="WOC12511.1"/>
    <property type="molecule type" value="Genomic_DNA"/>
</dbReference>
<dbReference type="InterPro" id="IPR042171">
    <property type="entry name" value="Acyl-CoA_hotdog"/>
</dbReference>
<dbReference type="RefSeq" id="WP_420041741.1">
    <property type="nucleotide sequence ID" value="NZ_CP128986.1"/>
</dbReference>
<sequence>MSQKSFFTPGDSQRADPTRFAMSLWGPDALNGPSVCGLAAYAAEREHARDGWLPARFTLELFKSARRLPTSTQTQTLRDGRRIRVVQVSVRQHDEADEIGGDATGTLVAQGNVVFLKQGDNPPGARWSRSDVRIDVPGTADDDPHTQFSDVEHDWSSDMSEFQNGNRRRLWSKPINVLPDESLTAFQRAVIAAEGTSLATNWGEGGIGFINCDLTVALSRLPDGDRVGVESDSHIEDAGVSVGTANLFDAHGQFGIGLVTAVENTRAMIDFHKVTPPAARTENSPFVGDDHNV</sequence>
<dbReference type="Pfam" id="PF13622">
    <property type="entry name" value="4HBT_3"/>
    <property type="match status" value="1"/>
</dbReference>
<organism evidence="3">
    <name type="scientific">Gordonia sp. MP11Mi</name>
    <dbReference type="NCBI Taxonomy" id="3022769"/>
    <lineage>
        <taxon>Bacteria</taxon>
        <taxon>Bacillati</taxon>
        <taxon>Actinomycetota</taxon>
        <taxon>Actinomycetes</taxon>
        <taxon>Mycobacteriales</taxon>
        <taxon>Gordoniaceae</taxon>
        <taxon>Gordonia</taxon>
    </lineage>
</organism>
<gene>
    <name evidence="3" type="ORF">MP11Mi_15990</name>
</gene>
<dbReference type="InterPro" id="IPR049449">
    <property type="entry name" value="TesB_ACOT8-like_N"/>
</dbReference>
<evidence type="ECO:0000259" key="2">
    <source>
        <dbReference type="Pfam" id="PF13622"/>
    </source>
</evidence>
<reference evidence="3" key="1">
    <citation type="submission" date="2023-06" db="EMBL/GenBank/DDBJ databases">
        <title>Gordonia sp. nov. and Pseudochrobactrum sp. nov., two species isolated from the burying beetle Nicrophorus vespilloides.</title>
        <authorList>
            <person name="Poehlein A."/>
            <person name="Guzman J."/>
            <person name="Daniel R."/>
            <person name="Vilcinskas A."/>
        </authorList>
    </citation>
    <scope>NUCLEOTIDE SEQUENCE</scope>
    <source>
        <strain evidence="3">MP11Mi</strain>
    </source>
</reference>
<proteinExistence type="predicted"/>
<feature type="domain" description="Acyl-CoA thioesterase-like N-terminal HotDog" evidence="2">
    <location>
        <begin position="25"/>
        <end position="98"/>
    </location>
</feature>
<accession>A0AA97CWU4</accession>